<evidence type="ECO:0000313" key="1">
    <source>
        <dbReference type="EMBL" id="EPJ27380.1"/>
    </source>
</evidence>
<sequence length="45" mass="5391">MYFIKKANTFNVVFLTERHCDLFHCATLILLKIFQKDKWIAELST</sequence>
<gene>
    <name evidence="1" type="ORF">CP99DC5_1053</name>
</gene>
<comment type="caution">
    <text evidence="1">The sequence shown here is derived from an EMBL/GenBank/DDBJ whole genome shotgun (WGS) entry which is preliminary data.</text>
</comment>
<accession>A0ABN0MNC3</accession>
<keyword evidence="2" id="KW-1185">Reference proteome</keyword>
<dbReference type="Proteomes" id="UP000014627">
    <property type="component" value="Unassembled WGS sequence"/>
</dbReference>
<dbReference type="EMBL" id="ATLC01000056">
    <property type="protein sequence ID" value="EPJ27380.1"/>
    <property type="molecule type" value="Genomic_DNA"/>
</dbReference>
<evidence type="ECO:0000313" key="2">
    <source>
        <dbReference type="Proteomes" id="UP000014627"/>
    </source>
</evidence>
<organism evidence="1 2">
    <name type="scientific">Chlamydia psittaci 99DC5</name>
    <dbReference type="NCBI Taxonomy" id="1112251"/>
    <lineage>
        <taxon>Bacteria</taxon>
        <taxon>Pseudomonadati</taxon>
        <taxon>Chlamydiota</taxon>
        <taxon>Chlamydiia</taxon>
        <taxon>Chlamydiales</taxon>
        <taxon>Chlamydiaceae</taxon>
        <taxon>Chlamydia/Chlamydophila group</taxon>
        <taxon>Chlamydia</taxon>
    </lineage>
</organism>
<reference evidence="1 2" key="1">
    <citation type="submission" date="2013-04" db="EMBL/GenBank/DDBJ databases">
        <title>Genome sequence of Chlamydia psittaci 99DC5.</title>
        <authorList>
            <person name="Huot-Creasy H."/>
            <person name="McCracken C.L."/>
            <person name="Humphries M."/>
            <person name="Sachse K."/>
            <person name="Laroucau K."/>
            <person name="Bavoil P."/>
            <person name="Myers G.S."/>
        </authorList>
    </citation>
    <scope>NUCLEOTIDE SEQUENCE [LARGE SCALE GENOMIC DNA]</scope>
    <source>
        <strain evidence="1 2">99DC5</strain>
    </source>
</reference>
<name>A0ABN0MNC3_CHLPS</name>
<proteinExistence type="predicted"/>
<protein>
    <submittedName>
        <fullName evidence="1">Uncharacterized protein</fullName>
    </submittedName>
</protein>